<reference evidence="9 10" key="1">
    <citation type="submission" date="2006-10" db="EMBL/GenBank/DDBJ databases">
        <title>Complete sequence of Syntrophobacter fumaroxidans MPOB.</title>
        <authorList>
            <consortium name="US DOE Joint Genome Institute"/>
            <person name="Copeland A."/>
            <person name="Lucas S."/>
            <person name="Lapidus A."/>
            <person name="Barry K."/>
            <person name="Detter J.C."/>
            <person name="Glavina del Rio T."/>
            <person name="Hammon N."/>
            <person name="Israni S."/>
            <person name="Pitluck S."/>
            <person name="Goltsman E.G."/>
            <person name="Martinez M."/>
            <person name="Schmutz J."/>
            <person name="Larimer F."/>
            <person name="Land M."/>
            <person name="Hauser L."/>
            <person name="Kyrpides N."/>
            <person name="Kim E."/>
            <person name="Boone D.R."/>
            <person name="Brockman F."/>
            <person name="Culley D."/>
            <person name="Ferry J."/>
            <person name="Gunsalus R."/>
            <person name="McInerney M.J."/>
            <person name="Morrison M."/>
            <person name="Plugge C."/>
            <person name="Rohlin L."/>
            <person name="Scholten J."/>
            <person name="Sieber J."/>
            <person name="Stams A.J.M."/>
            <person name="Worm P."/>
            <person name="Henstra A.M."/>
            <person name="Richardson P."/>
        </authorList>
    </citation>
    <scope>NUCLEOTIDE SEQUENCE [LARGE SCALE GENOMIC DNA]</scope>
    <source>
        <strain evidence="10">DSM 10017 / MPOB</strain>
    </source>
</reference>
<keyword evidence="5 8" id="KW-0812">Transmembrane</keyword>
<dbReference type="HOGENOM" id="CLU_013016_0_2_7"/>
<keyword evidence="10" id="KW-1185">Reference proteome</keyword>
<feature type="transmembrane region" description="Helical" evidence="8">
    <location>
        <begin position="99"/>
        <end position="120"/>
    </location>
</feature>
<dbReference type="Proteomes" id="UP000001784">
    <property type="component" value="Chromosome"/>
</dbReference>
<evidence type="ECO:0000313" key="9">
    <source>
        <dbReference type="EMBL" id="ABK19373.1"/>
    </source>
</evidence>
<dbReference type="GO" id="GO:0033214">
    <property type="term" value="P:siderophore-iron import into cell"/>
    <property type="evidence" value="ECO:0007669"/>
    <property type="project" value="TreeGrafter"/>
</dbReference>
<keyword evidence="7 8" id="KW-0472">Membrane</keyword>
<name>A0LPM1_SYNFM</name>
<feature type="transmembrane region" description="Helical" evidence="8">
    <location>
        <begin position="241"/>
        <end position="270"/>
    </location>
</feature>
<proteinExistence type="inferred from homology"/>
<dbReference type="EMBL" id="CP000478">
    <property type="protein sequence ID" value="ABK19373.1"/>
    <property type="molecule type" value="Genomic_DNA"/>
</dbReference>
<dbReference type="GO" id="GO:0022857">
    <property type="term" value="F:transmembrane transporter activity"/>
    <property type="evidence" value="ECO:0007669"/>
    <property type="project" value="InterPro"/>
</dbReference>
<dbReference type="InterPro" id="IPR037294">
    <property type="entry name" value="ABC_BtuC-like"/>
</dbReference>
<dbReference type="InParanoid" id="A0LPM1"/>
<gene>
    <name evidence="9" type="ordered locus">Sfum_3703</name>
</gene>
<dbReference type="PANTHER" id="PTHR30472">
    <property type="entry name" value="FERRIC ENTEROBACTIN TRANSPORT SYSTEM PERMEASE PROTEIN"/>
    <property type="match status" value="1"/>
</dbReference>
<keyword evidence="4" id="KW-1003">Cell membrane</keyword>
<feature type="transmembrane region" description="Helical" evidence="8">
    <location>
        <begin position="150"/>
        <end position="171"/>
    </location>
</feature>
<evidence type="ECO:0000313" key="10">
    <source>
        <dbReference type="Proteomes" id="UP000001784"/>
    </source>
</evidence>
<dbReference type="InterPro" id="IPR000522">
    <property type="entry name" value="ABC_transptr_permease_BtuC"/>
</dbReference>
<feature type="transmembrane region" description="Helical" evidence="8">
    <location>
        <begin position="312"/>
        <end position="330"/>
    </location>
</feature>
<dbReference type="eggNOG" id="COG0609">
    <property type="taxonomic scope" value="Bacteria"/>
</dbReference>
<feature type="transmembrane region" description="Helical" evidence="8">
    <location>
        <begin position="69"/>
        <end position="92"/>
    </location>
</feature>
<dbReference type="CDD" id="cd06550">
    <property type="entry name" value="TM_ABC_iron-siderophores_like"/>
    <property type="match status" value="1"/>
</dbReference>
<comment type="subcellular location">
    <subcellularLocation>
        <location evidence="1">Cell membrane</location>
        <topology evidence="1">Multi-pass membrane protein</topology>
    </subcellularLocation>
</comment>
<evidence type="ECO:0000256" key="4">
    <source>
        <dbReference type="ARBA" id="ARBA00022475"/>
    </source>
</evidence>
<dbReference type="PANTHER" id="PTHR30472:SF70">
    <property type="entry name" value="MOLYBDATE IMPORT SYSTEM PERMEASE PROTEIN MOLB"/>
    <property type="match status" value="1"/>
</dbReference>
<dbReference type="KEGG" id="sfu:Sfum_3703"/>
<evidence type="ECO:0000256" key="2">
    <source>
        <dbReference type="ARBA" id="ARBA00007935"/>
    </source>
</evidence>
<protein>
    <submittedName>
        <fullName evidence="9">Transport system permease protein</fullName>
    </submittedName>
</protein>
<evidence type="ECO:0000256" key="6">
    <source>
        <dbReference type="ARBA" id="ARBA00022989"/>
    </source>
</evidence>
<keyword evidence="6 8" id="KW-1133">Transmembrane helix</keyword>
<keyword evidence="3" id="KW-0813">Transport</keyword>
<evidence type="ECO:0000256" key="8">
    <source>
        <dbReference type="SAM" id="Phobius"/>
    </source>
</evidence>
<evidence type="ECO:0000256" key="7">
    <source>
        <dbReference type="ARBA" id="ARBA00023136"/>
    </source>
</evidence>
<sequence>MMDRRILFPLLLVLLVLTVLTSLALGRYPVGPREIVRFLAHAVFGMSEPDTGGLETLRTVLVYIRIPRIVGAMLVGTALAVSGAVLQSVFINPLVSPRLLGILAGASFGAALGTVLSLSWVAVQAISSIFGIVAVLVAVGLAGLYRGDRILLLVLGGIISTELFNSLFFLMKYLADPYSQLPIITYWFMGGFALADAKTTLVLFFPIVAGVLALLLLSPYLNVLTMGEEEARSLGVNTKALRMTFILISTVISSLTVAVCGMLGWVGLVIPHMGRMLVGPDNRVFLPVTAVLGAIFVLVVDDVSRLLFQVETPLGILTALFGVPVFALILRNARKGWGQWS</sequence>
<dbReference type="RefSeq" id="WP_011700498.1">
    <property type="nucleotide sequence ID" value="NC_008554.1"/>
</dbReference>
<feature type="transmembrane region" description="Helical" evidence="8">
    <location>
        <begin position="126"/>
        <end position="145"/>
    </location>
</feature>
<dbReference type="STRING" id="335543.Sfum_3703"/>
<accession>A0LPM1</accession>
<evidence type="ECO:0000256" key="3">
    <source>
        <dbReference type="ARBA" id="ARBA00022448"/>
    </source>
</evidence>
<dbReference type="GO" id="GO:0005886">
    <property type="term" value="C:plasma membrane"/>
    <property type="evidence" value="ECO:0007669"/>
    <property type="project" value="UniProtKB-SubCell"/>
</dbReference>
<comment type="similarity">
    <text evidence="2">Belongs to the binding-protein-dependent transport system permease family. FecCD subfamily.</text>
</comment>
<organism evidence="9 10">
    <name type="scientific">Syntrophobacter fumaroxidans (strain DSM 10017 / MPOB)</name>
    <dbReference type="NCBI Taxonomy" id="335543"/>
    <lineage>
        <taxon>Bacteria</taxon>
        <taxon>Pseudomonadati</taxon>
        <taxon>Thermodesulfobacteriota</taxon>
        <taxon>Syntrophobacteria</taxon>
        <taxon>Syntrophobacterales</taxon>
        <taxon>Syntrophobacteraceae</taxon>
        <taxon>Syntrophobacter</taxon>
    </lineage>
</organism>
<evidence type="ECO:0000256" key="5">
    <source>
        <dbReference type="ARBA" id="ARBA00022692"/>
    </source>
</evidence>
<dbReference type="Gene3D" id="1.10.3470.10">
    <property type="entry name" value="ABC transporter involved in vitamin B12 uptake, BtuC"/>
    <property type="match status" value="1"/>
</dbReference>
<feature type="transmembrane region" description="Helical" evidence="8">
    <location>
        <begin position="202"/>
        <end position="221"/>
    </location>
</feature>
<feature type="transmembrane region" description="Helical" evidence="8">
    <location>
        <begin position="282"/>
        <end position="300"/>
    </location>
</feature>
<dbReference type="SUPFAM" id="SSF81345">
    <property type="entry name" value="ABC transporter involved in vitamin B12 uptake, BtuC"/>
    <property type="match status" value="1"/>
</dbReference>
<dbReference type="Pfam" id="PF01032">
    <property type="entry name" value="FecCD"/>
    <property type="match status" value="1"/>
</dbReference>
<dbReference type="AlphaFoldDB" id="A0LPM1"/>
<evidence type="ECO:0000256" key="1">
    <source>
        <dbReference type="ARBA" id="ARBA00004651"/>
    </source>
</evidence>